<name>A0A1I4UQU5_9FLAO</name>
<dbReference type="SUPFAM" id="SSF52768">
    <property type="entry name" value="Arginase/deacetylase"/>
    <property type="match status" value="1"/>
</dbReference>
<evidence type="ECO:0000313" key="2">
    <source>
        <dbReference type="Proteomes" id="UP000199149"/>
    </source>
</evidence>
<dbReference type="Pfam" id="PF00491">
    <property type="entry name" value="Arginase"/>
    <property type="match status" value="1"/>
</dbReference>
<proteinExistence type="predicted"/>
<dbReference type="EMBL" id="FOUZ01000004">
    <property type="protein sequence ID" value="SFM91285.1"/>
    <property type="molecule type" value="Genomic_DNA"/>
</dbReference>
<keyword evidence="2" id="KW-1185">Reference proteome</keyword>
<dbReference type="InterPro" id="IPR023696">
    <property type="entry name" value="Ureohydrolase_dom_sf"/>
</dbReference>
<dbReference type="GO" id="GO:0016813">
    <property type="term" value="F:hydrolase activity, acting on carbon-nitrogen (but not peptide) bonds, in linear amidines"/>
    <property type="evidence" value="ECO:0007669"/>
    <property type="project" value="UniProtKB-ARBA"/>
</dbReference>
<dbReference type="AlphaFoldDB" id="A0A1I4UQU5"/>
<evidence type="ECO:0000313" key="1">
    <source>
        <dbReference type="EMBL" id="SFM91285.1"/>
    </source>
</evidence>
<gene>
    <name evidence="1" type="ORF">SAMN05421738_10462</name>
</gene>
<dbReference type="STRING" id="684065.SAMN05421738_10462"/>
<dbReference type="Gene3D" id="3.40.800.10">
    <property type="entry name" value="Ureohydrolase domain"/>
    <property type="match status" value="1"/>
</dbReference>
<dbReference type="RefSeq" id="WP_092907002.1">
    <property type="nucleotide sequence ID" value="NZ_FOUZ01000004.1"/>
</dbReference>
<reference evidence="2" key="1">
    <citation type="submission" date="2016-10" db="EMBL/GenBank/DDBJ databases">
        <authorList>
            <person name="Varghese N."/>
            <person name="Submissions S."/>
        </authorList>
    </citation>
    <scope>NUCLEOTIDE SEQUENCE [LARGE SCALE GENOMIC DNA]</scope>
    <source>
        <strain evidence="2">XJ109</strain>
    </source>
</reference>
<dbReference type="InterPro" id="IPR006035">
    <property type="entry name" value="Ureohydrolase"/>
</dbReference>
<organism evidence="1 2">
    <name type="scientific">Algoriella xinjiangensis</name>
    <dbReference type="NCBI Taxonomy" id="684065"/>
    <lineage>
        <taxon>Bacteria</taxon>
        <taxon>Pseudomonadati</taxon>
        <taxon>Bacteroidota</taxon>
        <taxon>Flavobacteriia</taxon>
        <taxon>Flavobacteriales</taxon>
        <taxon>Weeksellaceae</taxon>
        <taxon>Algoriella</taxon>
    </lineage>
</organism>
<protein>
    <submittedName>
        <fullName evidence="1">Arginase family enzyme</fullName>
    </submittedName>
</protein>
<accession>A0A1I4UQU5</accession>
<dbReference type="Proteomes" id="UP000199149">
    <property type="component" value="Unassembled WGS sequence"/>
</dbReference>
<dbReference type="GO" id="GO:0046872">
    <property type="term" value="F:metal ion binding"/>
    <property type="evidence" value="ECO:0007669"/>
    <property type="project" value="InterPro"/>
</dbReference>
<dbReference type="OrthoDB" id="931936at2"/>
<sequence length="384" mass="44970">MYKDFLKPVTEELQDFAKSCNSFSLGASIKFQEDIILEIEENAADKIAIIGVTESRSKQKDLIEDVEFSLIRTQLYELQLGNWTIDLYDFGDINYYDDKHETETVFREVTNGLIRDGYIVVILGGSPSLGYQQYRAYDEVINKINYLSIDYKLRLGKDEEQTTDQNYLTKIISNAPFNLLDYTNVGFQTYFVAQEKQDLIQQLNFEAIRLGVIAESVKEIEPFSRDVNAALINLSSMQGTDFSSTKNMTPNGFTSREICAIARYLGFSNKLTSLYVCDYIENYKKLDHLLVAQMIWYFIDGKNHRPEIKSFDDTQYFDKIFVPTEGYNYIFYRNVYTNQWWIEVDNTVDGERSFEIISCSEKDYEQALNGEIPNRWWKYFKKFY</sequence>